<evidence type="ECO:0000256" key="2">
    <source>
        <dbReference type="ARBA" id="ARBA00002704"/>
    </source>
</evidence>
<dbReference type="InterPro" id="IPR023419">
    <property type="entry name" value="Transthyretin_CS"/>
</dbReference>
<evidence type="ECO:0000259" key="9">
    <source>
        <dbReference type="Pfam" id="PF00576"/>
    </source>
</evidence>
<dbReference type="InterPro" id="IPR036817">
    <property type="entry name" value="Transthyretin/HIU_hydrolase_sf"/>
</dbReference>
<dbReference type="EMBL" id="OVEO01000004">
    <property type="protein sequence ID" value="SPQ95886.1"/>
    <property type="molecule type" value="Genomic_DNA"/>
</dbReference>
<dbReference type="InterPro" id="IPR023416">
    <property type="entry name" value="Transthyretin/HIU_hydrolase_d"/>
</dbReference>
<dbReference type="InterPro" id="IPR000895">
    <property type="entry name" value="Transthyretin/HIU_hydrolase"/>
</dbReference>
<accession>A0A3P3Y6U2</accession>
<comment type="subunit">
    <text evidence="4 8">Homotetramer.</text>
</comment>
<evidence type="ECO:0000256" key="3">
    <source>
        <dbReference type="ARBA" id="ARBA00009850"/>
    </source>
</evidence>
<dbReference type="InterPro" id="IPR014306">
    <property type="entry name" value="Hydroxyisourate_hydrolase"/>
</dbReference>
<reference evidence="10 11" key="1">
    <citation type="submission" date="2018-03" db="EMBL/GenBank/DDBJ databases">
        <authorList>
            <person name="Fogelqvist J."/>
        </authorList>
    </citation>
    <scope>NUCLEOTIDE SEQUENCE [LARGE SCALE GENOMIC DNA]</scope>
</reference>
<evidence type="ECO:0000256" key="1">
    <source>
        <dbReference type="ARBA" id="ARBA00001043"/>
    </source>
</evidence>
<dbReference type="CDD" id="cd05822">
    <property type="entry name" value="TLP_HIUase"/>
    <property type="match status" value="1"/>
</dbReference>
<keyword evidence="5 8" id="KW-0659">Purine metabolism</keyword>
<protein>
    <recommendedName>
        <fullName evidence="8">5-hydroxyisourate hydrolase</fullName>
        <shortName evidence="8">HIU hydrolase</shortName>
        <shortName evidence="8">HIUHase</shortName>
        <ecNumber evidence="8">3.5.2.17</ecNumber>
    </recommendedName>
</protein>
<dbReference type="AlphaFoldDB" id="A0A3P3Y6U2"/>
<dbReference type="SUPFAM" id="SSF49472">
    <property type="entry name" value="Transthyretin (synonym: prealbumin)"/>
    <property type="match status" value="1"/>
</dbReference>
<evidence type="ECO:0000256" key="4">
    <source>
        <dbReference type="ARBA" id="ARBA00011881"/>
    </source>
</evidence>
<evidence type="ECO:0000256" key="6">
    <source>
        <dbReference type="ARBA" id="ARBA00022801"/>
    </source>
</evidence>
<gene>
    <name evidence="10" type="ORF">PLBR_LOCUS3101</name>
</gene>
<feature type="binding site" evidence="7">
    <location>
        <position position="47"/>
    </location>
    <ligand>
        <name>substrate</name>
    </ligand>
</feature>
<dbReference type="PROSITE" id="PS00769">
    <property type="entry name" value="TRANSTHYRETIN_2"/>
    <property type="match status" value="1"/>
</dbReference>
<keyword evidence="6 8" id="KW-0378">Hydrolase</keyword>
<evidence type="ECO:0000313" key="10">
    <source>
        <dbReference type="EMBL" id="SPQ95886.1"/>
    </source>
</evidence>
<evidence type="ECO:0000256" key="5">
    <source>
        <dbReference type="ARBA" id="ARBA00022631"/>
    </source>
</evidence>
<name>A0A3P3Y6U2_PLABS</name>
<dbReference type="GO" id="GO:0006144">
    <property type="term" value="P:purine nucleobase metabolic process"/>
    <property type="evidence" value="ECO:0007669"/>
    <property type="project" value="UniProtKB-KW"/>
</dbReference>
<evidence type="ECO:0000313" key="11">
    <source>
        <dbReference type="Proteomes" id="UP000290189"/>
    </source>
</evidence>
<organism evidence="10 11">
    <name type="scientific">Plasmodiophora brassicae</name>
    <name type="common">Clubroot disease agent</name>
    <dbReference type="NCBI Taxonomy" id="37360"/>
    <lineage>
        <taxon>Eukaryota</taxon>
        <taxon>Sar</taxon>
        <taxon>Rhizaria</taxon>
        <taxon>Endomyxa</taxon>
        <taxon>Phytomyxea</taxon>
        <taxon>Plasmodiophorida</taxon>
        <taxon>Plasmodiophoridae</taxon>
        <taxon>Plasmodiophora</taxon>
    </lineage>
</organism>
<dbReference type="Pfam" id="PF00576">
    <property type="entry name" value="Transthyretin"/>
    <property type="match status" value="1"/>
</dbReference>
<sequence>MVRITSHVLDLGLGRPASGVPVRLERKAGNGWEPVGADGLTTDGDGRVPDLTAGQVGGGDAVGAFRLTFATGGYLAEQHHQTEPFYPEVVITFSVGRQQADQHFHIPLLLSPYGYSSYRGS</sequence>
<comment type="similarity">
    <text evidence="3 8">Belongs to the transthyretin family. 5-hydroxyisourate hydrolase subfamily.</text>
</comment>
<comment type="catalytic activity">
    <reaction evidence="1 8">
        <text>5-hydroxyisourate + H2O = 5-hydroxy-2-oxo-4-ureido-2,5-dihydro-1H-imidazole-5-carboxylate + H(+)</text>
        <dbReference type="Rhea" id="RHEA:23736"/>
        <dbReference type="ChEBI" id="CHEBI:15377"/>
        <dbReference type="ChEBI" id="CHEBI:15378"/>
        <dbReference type="ChEBI" id="CHEBI:18072"/>
        <dbReference type="ChEBI" id="CHEBI:58639"/>
        <dbReference type="EC" id="3.5.2.17"/>
    </reaction>
</comment>
<evidence type="ECO:0000256" key="8">
    <source>
        <dbReference type="RuleBase" id="RU361270"/>
    </source>
</evidence>
<keyword evidence="10" id="KW-0496">Mitochondrion</keyword>
<feature type="binding site" evidence="7">
    <location>
        <position position="118"/>
    </location>
    <ligand>
        <name>substrate</name>
    </ligand>
</feature>
<dbReference type="Proteomes" id="UP000290189">
    <property type="component" value="Unassembled WGS sequence"/>
</dbReference>
<dbReference type="PANTHER" id="PTHR10395">
    <property type="entry name" value="URICASE AND TRANSTHYRETIN-RELATED"/>
    <property type="match status" value="1"/>
</dbReference>
<feature type="domain" description="Transthyretin/hydroxyisourate hydrolase" evidence="9">
    <location>
        <begin position="4"/>
        <end position="120"/>
    </location>
</feature>
<dbReference type="PROSITE" id="PS00768">
    <property type="entry name" value="TRANSTHYRETIN_1"/>
    <property type="match status" value="1"/>
</dbReference>
<dbReference type="PRINTS" id="PR00189">
    <property type="entry name" value="TRNSTHYRETIN"/>
</dbReference>
<dbReference type="EC" id="3.5.2.17" evidence="8"/>
<feature type="binding site" evidence="7">
    <location>
        <position position="7"/>
    </location>
    <ligand>
        <name>substrate</name>
    </ligand>
</feature>
<dbReference type="GO" id="GO:0033971">
    <property type="term" value="F:hydroxyisourate hydrolase activity"/>
    <property type="evidence" value="ECO:0007669"/>
    <property type="project" value="UniProtKB-EC"/>
</dbReference>
<dbReference type="NCBIfam" id="TIGR02962">
    <property type="entry name" value="hdxy_isourate"/>
    <property type="match status" value="1"/>
</dbReference>
<geneLocation type="mitochondrion" evidence="10"/>
<dbReference type="Gene3D" id="2.60.40.180">
    <property type="entry name" value="Transthyretin/hydroxyisourate hydrolase domain"/>
    <property type="match status" value="1"/>
</dbReference>
<comment type="function">
    <text evidence="2">Catalyzes the hydrolysis of 5-hydroxyisourate (HIU) to 2-oxo-4-hydroxy-4-carboxy-5-ureidoimidazoline (OHCU).</text>
</comment>
<dbReference type="PANTHER" id="PTHR10395:SF7">
    <property type="entry name" value="5-HYDROXYISOURATE HYDROLASE"/>
    <property type="match status" value="1"/>
</dbReference>
<proteinExistence type="inferred from homology"/>
<evidence type="ECO:0000256" key="7">
    <source>
        <dbReference type="PIRSR" id="PIRSR600895-51"/>
    </source>
</evidence>
<dbReference type="InterPro" id="IPR023418">
    <property type="entry name" value="Thyroxine_BS"/>
</dbReference>